<evidence type="ECO:0000313" key="1">
    <source>
        <dbReference type="EMBL" id="NYF58854.1"/>
    </source>
</evidence>
<dbReference type="EMBL" id="JACCCQ010000001">
    <property type="protein sequence ID" value="NYF58854.1"/>
    <property type="molecule type" value="Genomic_DNA"/>
</dbReference>
<comment type="caution">
    <text evidence="1">The sequence shown here is derived from an EMBL/GenBank/DDBJ whole genome shotgun (WGS) entry which is preliminary data.</text>
</comment>
<sequence length="171" mass="18717">MTRWTRRVPWLLAAVPALALLAACGGVAWLVGGEVAADRSCPDRLAADKAKIRTERGFPTEQVPGLGDFLDVHWQVDTEANPCSRAPGPTDWMYQGVVRLRPADARALAAAYPWEAAGTEPAVWPGLSPYVPAGVRWRQSVRYDESAAGTRHLQLHLDPDRAVALFHLRDS</sequence>
<name>A0ABX2RUC5_9ACTN</name>
<dbReference type="Proteomes" id="UP000631553">
    <property type="component" value="Unassembled WGS sequence"/>
</dbReference>
<evidence type="ECO:0008006" key="3">
    <source>
        <dbReference type="Google" id="ProtNLM"/>
    </source>
</evidence>
<evidence type="ECO:0000313" key="2">
    <source>
        <dbReference type="Proteomes" id="UP000631553"/>
    </source>
</evidence>
<gene>
    <name evidence="1" type="ORF">HDA35_004685</name>
</gene>
<accession>A0ABX2RUC5</accession>
<reference evidence="1 2" key="1">
    <citation type="submission" date="2020-07" db="EMBL/GenBank/DDBJ databases">
        <title>Sequencing the genomes of 1000 actinobacteria strains.</title>
        <authorList>
            <person name="Klenk H.-P."/>
        </authorList>
    </citation>
    <scope>NUCLEOTIDE SEQUENCE [LARGE SCALE GENOMIC DNA]</scope>
    <source>
        <strain evidence="1 2">DSM 43814</strain>
    </source>
</reference>
<dbReference type="RefSeq" id="WP_179804655.1">
    <property type="nucleotide sequence ID" value="NZ_JACCCQ010000001.1"/>
</dbReference>
<protein>
    <recommendedName>
        <fullName evidence="3">Lipoprotein</fullName>
    </recommendedName>
</protein>
<keyword evidence="2" id="KW-1185">Reference proteome</keyword>
<dbReference type="PROSITE" id="PS51257">
    <property type="entry name" value="PROKAR_LIPOPROTEIN"/>
    <property type="match status" value="1"/>
</dbReference>
<proteinExistence type="predicted"/>
<organism evidence="1 2">
    <name type="scientific">Micromonospora purpureochromogenes</name>
    <dbReference type="NCBI Taxonomy" id="47872"/>
    <lineage>
        <taxon>Bacteria</taxon>
        <taxon>Bacillati</taxon>
        <taxon>Actinomycetota</taxon>
        <taxon>Actinomycetes</taxon>
        <taxon>Micromonosporales</taxon>
        <taxon>Micromonosporaceae</taxon>
        <taxon>Micromonospora</taxon>
    </lineage>
</organism>